<dbReference type="PANTHER" id="PTHR23310:SF77">
    <property type="entry name" value="LD25952P"/>
    <property type="match status" value="1"/>
</dbReference>
<dbReference type="PANTHER" id="PTHR23310">
    <property type="entry name" value="ACYL-COA-BINDING PROTEIN, ACBP"/>
    <property type="match status" value="1"/>
</dbReference>
<dbReference type="PROSITE" id="PS51228">
    <property type="entry name" value="ACB_2"/>
    <property type="match status" value="1"/>
</dbReference>
<dbReference type="GO" id="GO:0006631">
    <property type="term" value="P:fatty acid metabolic process"/>
    <property type="evidence" value="ECO:0007669"/>
    <property type="project" value="TreeGrafter"/>
</dbReference>
<gene>
    <name evidence="5" type="ORF">NEZAVI_LOCUS12327</name>
</gene>
<feature type="domain" description="ACB" evidence="4">
    <location>
        <begin position="3"/>
        <end position="92"/>
    </location>
</feature>
<feature type="compositionally biased region" description="Polar residues" evidence="2">
    <location>
        <begin position="134"/>
        <end position="144"/>
    </location>
</feature>
<evidence type="ECO:0000256" key="2">
    <source>
        <dbReference type="SAM" id="MobiDB-lite"/>
    </source>
</evidence>
<dbReference type="InterPro" id="IPR014352">
    <property type="entry name" value="FERM/acyl-CoA-bd_prot_sf"/>
</dbReference>
<dbReference type="OrthoDB" id="71307at2759"/>
<organism evidence="5 6">
    <name type="scientific">Nezara viridula</name>
    <name type="common">Southern green stink bug</name>
    <name type="synonym">Cimex viridulus</name>
    <dbReference type="NCBI Taxonomy" id="85310"/>
    <lineage>
        <taxon>Eukaryota</taxon>
        <taxon>Metazoa</taxon>
        <taxon>Ecdysozoa</taxon>
        <taxon>Arthropoda</taxon>
        <taxon>Hexapoda</taxon>
        <taxon>Insecta</taxon>
        <taxon>Pterygota</taxon>
        <taxon>Neoptera</taxon>
        <taxon>Paraneoptera</taxon>
        <taxon>Hemiptera</taxon>
        <taxon>Heteroptera</taxon>
        <taxon>Panheteroptera</taxon>
        <taxon>Pentatomomorpha</taxon>
        <taxon>Pentatomoidea</taxon>
        <taxon>Pentatomidae</taxon>
        <taxon>Pentatominae</taxon>
        <taxon>Nezara</taxon>
    </lineage>
</organism>
<dbReference type="PRINTS" id="PR00689">
    <property type="entry name" value="ACOABINDINGP"/>
</dbReference>
<dbReference type="InterPro" id="IPR000582">
    <property type="entry name" value="Acyl-CoA-binding_protein"/>
</dbReference>
<keyword evidence="3" id="KW-0472">Membrane</keyword>
<dbReference type="GO" id="GO:0005737">
    <property type="term" value="C:cytoplasm"/>
    <property type="evidence" value="ECO:0007669"/>
    <property type="project" value="TreeGrafter"/>
</dbReference>
<keyword evidence="6" id="KW-1185">Reference proteome</keyword>
<dbReference type="FunFam" id="1.20.80.10:FF:000010">
    <property type="entry name" value="Acyl-CoA-binding domain-containing protein 5"/>
    <property type="match status" value="1"/>
</dbReference>
<dbReference type="InterPro" id="IPR022408">
    <property type="entry name" value="Acyl-CoA-binding_prot_CS"/>
</dbReference>
<protein>
    <recommendedName>
        <fullName evidence="4">ACB domain-containing protein</fullName>
    </recommendedName>
</protein>
<accession>A0A9P0HKM8</accession>
<keyword evidence="1" id="KW-0446">Lipid-binding</keyword>
<dbReference type="EMBL" id="OV725081">
    <property type="protein sequence ID" value="CAH1403771.1"/>
    <property type="molecule type" value="Genomic_DNA"/>
</dbReference>
<dbReference type="Gene3D" id="1.20.80.10">
    <property type="match status" value="1"/>
</dbReference>
<dbReference type="InterPro" id="IPR035984">
    <property type="entry name" value="Acyl-CoA-binding_sf"/>
</dbReference>
<sequence>MSCEDKFNAAVSVIRNLPKNGSYQPSNELMLRFYGYFKQATEGPVSSPRPAFWDVVKRAKWDAWARLGNMPSQQAMQAYVDELNKIVETMAFTDNVADFLTSVDSFTNHVPVEDLELCIGPALEKVRSLPGSPLANTPLGSRDTSPVRGRISSPAPVEQEEEDDDFLDSMDQTEPEPRNKEVWKKSIKMNGNVNIPQQEVKLPNGYLENRRRTSADSISDTLHKAVENLRRDMAITNSRIQALEFHFSKKRTNSFGGLTKEAIIFILIWPLISYFLINRLTRRN</sequence>
<dbReference type="SUPFAM" id="SSF47027">
    <property type="entry name" value="Acyl-CoA binding protein"/>
    <property type="match status" value="1"/>
</dbReference>
<dbReference type="PROSITE" id="PS00880">
    <property type="entry name" value="ACB_1"/>
    <property type="match status" value="1"/>
</dbReference>
<reference evidence="5" key="1">
    <citation type="submission" date="2022-01" db="EMBL/GenBank/DDBJ databases">
        <authorList>
            <person name="King R."/>
        </authorList>
    </citation>
    <scope>NUCLEOTIDE SEQUENCE</scope>
</reference>
<name>A0A9P0HKM8_NEZVI</name>
<dbReference type="Pfam" id="PF00887">
    <property type="entry name" value="ACBP"/>
    <property type="match status" value="1"/>
</dbReference>
<dbReference type="GO" id="GO:0000062">
    <property type="term" value="F:fatty-acyl-CoA binding"/>
    <property type="evidence" value="ECO:0007669"/>
    <property type="project" value="InterPro"/>
</dbReference>
<dbReference type="AlphaFoldDB" id="A0A9P0HKM8"/>
<feature type="region of interest" description="Disordered" evidence="2">
    <location>
        <begin position="129"/>
        <end position="181"/>
    </location>
</feature>
<evidence type="ECO:0000256" key="1">
    <source>
        <dbReference type="ARBA" id="ARBA00023121"/>
    </source>
</evidence>
<evidence type="ECO:0000259" key="4">
    <source>
        <dbReference type="PROSITE" id="PS51228"/>
    </source>
</evidence>
<dbReference type="Proteomes" id="UP001152798">
    <property type="component" value="Chromosome 5"/>
</dbReference>
<evidence type="ECO:0000256" key="3">
    <source>
        <dbReference type="SAM" id="Phobius"/>
    </source>
</evidence>
<feature type="compositionally biased region" description="Acidic residues" evidence="2">
    <location>
        <begin position="158"/>
        <end position="174"/>
    </location>
</feature>
<evidence type="ECO:0000313" key="5">
    <source>
        <dbReference type="EMBL" id="CAH1403771.1"/>
    </source>
</evidence>
<proteinExistence type="predicted"/>
<keyword evidence="3" id="KW-1133">Transmembrane helix</keyword>
<keyword evidence="3" id="KW-0812">Transmembrane</keyword>
<evidence type="ECO:0000313" key="6">
    <source>
        <dbReference type="Proteomes" id="UP001152798"/>
    </source>
</evidence>
<dbReference type="GO" id="GO:0019915">
    <property type="term" value="P:lipid storage"/>
    <property type="evidence" value="ECO:0007669"/>
    <property type="project" value="UniProtKB-ARBA"/>
</dbReference>
<feature type="transmembrane region" description="Helical" evidence="3">
    <location>
        <begin position="258"/>
        <end position="277"/>
    </location>
</feature>